<dbReference type="Proteomes" id="UP000652761">
    <property type="component" value="Unassembled WGS sequence"/>
</dbReference>
<proteinExistence type="predicted"/>
<comment type="caution">
    <text evidence="1">The sequence shown here is derived from an EMBL/GenBank/DDBJ whole genome shotgun (WGS) entry which is preliminary data.</text>
</comment>
<organism evidence="1 2">
    <name type="scientific">Colocasia esculenta</name>
    <name type="common">Wild taro</name>
    <name type="synonym">Arum esculentum</name>
    <dbReference type="NCBI Taxonomy" id="4460"/>
    <lineage>
        <taxon>Eukaryota</taxon>
        <taxon>Viridiplantae</taxon>
        <taxon>Streptophyta</taxon>
        <taxon>Embryophyta</taxon>
        <taxon>Tracheophyta</taxon>
        <taxon>Spermatophyta</taxon>
        <taxon>Magnoliopsida</taxon>
        <taxon>Liliopsida</taxon>
        <taxon>Araceae</taxon>
        <taxon>Aroideae</taxon>
        <taxon>Colocasieae</taxon>
        <taxon>Colocasia</taxon>
    </lineage>
</organism>
<sequence length="95" mass="11066">MLSCQEVQQPEHEMVLRPLLEEVGYHHAIVINCDDQTATLRPQMWEIFHKLRMDYNNYSAVAAPLRLTPVLETLGTEAPFEIMRAWKPGFEIVRT</sequence>
<dbReference type="AlphaFoldDB" id="A0A843VAQ2"/>
<evidence type="ECO:0000313" key="1">
    <source>
        <dbReference type="EMBL" id="MQL93521.1"/>
    </source>
</evidence>
<evidence type="ECO:0000313" key="2">
    <source>
        <dbReference type="Proteomes" id="UP000652761"/>
    </source>
</evidence>
<protein>
    <submittedName>
        <fullName evidence="1">Uncharacterized protein</fullName>
    </submittedName>
</protein>
<reference evidence="1" key="1">
    <citation type="submission" date="2017-07" db="EMBL/GenBank/DDBJ databases">
        <title>Taro Niue Genome Assembly and Annotation.</title>
        <authorList>
            <person name="Atibalentja N."/>
            <person name="Keating K."/>
            <person name="Fields C.J."/>
        </authorList>
    </citation>
    <scope>NUCLEOTIDE SEQUENCE</scope>
    <source>
        <strain evidence="1">Niue_2</strain>
        <tissue evidence="1">Leaf</tissue>
    </source>
</reference>
<dbReference type="EMBL" id="NMUH01001572">
    <property type="protein sequence ID" value="MQL93521.1"/>
    <property type="molecule type" value="Genomic_DNA"/>
</dbReference>
<keyword evidence="2" id="KW-1185">Reference proteome</keyword>
<gene>
    <name evidence="1" type="ORF">Taro_026166</name>
</gene>
<name>A0A843VAQ2_COLES</name>
<accession>A0A843VAQ2</accession>